<feature type="transmembrane region" description="Helical" evidence="20">
    <location>
        <begin position="478"/>
        <end position="497"/>
    </location>
</feature>
<accession>A0AAF5PRK0</accession>
<dbReference type="Pfam" id="PF02932">
    <property type="entry name" value="Neur_chan_memb"/>
    <property type="match status" value="1"/>
</dbReference>
<evidence type="ECO:0000256" key="2">
    <source>
        <dbReference type="ARBA" id="ARBA00022448"/>
    </source>
</evidence>
<sequence length="499" mass="58604">MILQQIIRFYYLFVIIFNITDIFFVISRSQLLNFNSSRINVSDSSLIRTSTYYKNASALLADLLNDYDMRLRPGFGGDALLLTLDIIVDSIDAISEVNMDYTITMYLHQYWRDERLSWSHHYHINDIILSEEFSQYIWVPDTFIANDKQSFLHDVTEKNKIIRIEKNGQITYGIRFTTTLACHMNLRNYPLDNQNCTMEIENGYTTSEILMHWNHPNAIFGMEKIIVPQFEILGYQTLNRIARTATGAYQRLSLAFHFKRSAGYFIFQTYLLCIIIVMLSWISFWISHEATSARVALATTTILTMTTIGIGVRQSLPAISYVKSIDIYLVVCFMFVFAALLEYAIINYSYYNRQSKLCENKTKKNKRNKIAKSNVMHYGTIISDKNDNNRSQSPLLSLIPFSRYARKRTNLTIPHYPRFISDNKLWHRKRLKRHENLNMKHRKQMIKIHAQWLHTQTRSIAGSVHVCDVNLIDKNSRIIFPLTFIIFNICYWGYYTIIQ</sequence>
<evidence type="ECO:0000256" key="10">
    <source>
        <dbReference type="ARBA" id="ARBA00023157"/>
    </source>
</evidence>
<keyword evidence="7" id="KW-0770">Synapse</keyword>
<dbReference type="PRINTS" id="PR01620">
    <property type="entry name" value="GABAARGAMMA"/>
</dbReference>
<proteinExistence type="inferred from homology"/>
<evidence type="ECO:0000259" key="21">
    <source>
        <dbReference type="Pfam" id="PF02931"/>
    </source>
</evidence>
<keyword evidence="13" id="KW-0325">Glycoprotein</keyword>
<dbReference type="InterPro" id="IPR006028">
    <property type="entry name" value="GABAA/Glycine_rcpt"/>
</dbReference>
<reference evidence="24" key="3">
    <citation type="submission" date="2024-02" db="UniProtKB">
        <authorList>
            <consortium name="WormBaseParasite"/>
        </authorList>
    </citation>
    <scope>IDENTIFICATION</scope>
    <source>
        <strain evidence="24">pt0022</strain>
    </source>
</reference>
<evidence type="ECO:0000256" key="13">
    <source>
        <dbReference type="ARBA" id="ARBA00023180"/>
    </source>
</evidence>
<evidence type="ECO:0000256" key="19">
    <source>
        <dbReference type="ARBA" id="ARBA00071250"/>
    </source>
</evidence>
<dbReference type="InterPro" id="IPR006202">
    <property type="entry name" value="Neur_chan_lig-bd"/>
</dbReference>
<dbReference type="InterPro" id="IPR038050">
    <property type="entry name" value="Neuro_actylchol_rec"/>
</dbReference>
<feature type="transmembrane region" description="Helical" evidence="20">
    <location>
        <begin position="325"/>
        <end position="346"/>
    </location>
</feature>
<keyword evidence="5" id="KW-0732">Signal</keyword>
<dbReference type="FunFam" id="2.70.170.10:FF:000021">
    <property type="entry name" value="Gamma-aminobutyric acid receptor isoform 3b"/>
    <property type="match status" value="1"/>
</dbReference>
<feature type="transmembrane region" description="Helical" evidence="20">
    <location>
        <begin position="292"/>
        <end position="313"/>
    </location>
</feature>
<dbReference type="Proteomes" id="UP000093561">
    <property type="component" value="Unassembled WGS sequence"/>
</dbReference>
<evidence type="ECO:0000256" key="17">
    <source>
        <dbReference type="ARBA" id="ARBA00023303"/>
    </source>
</evidence>
<keyword evidence="6 20" id="KW-1133">Transmembrane helix</keyword>
<evidence type="ECO:0000313" key="24">
    <source>
        <dbReference type="WBParaSite" id="mrna-Wban_04473"/>
    </source>
</evidence>
<dbReference type="CDD" id="cd19049">
    <property type="entry name" value="LGIC_TM_anion"/>
    <property type="match status" value="1"/>
</dbReference>
<keyword evidence="11" id="KW-0675">Receptor</keyword>
<feature type="transmembrane region" description="Helical" evidence="20">
    <location>
        <begin position="6"/>
        <end position="26"/>
    </location>
</feature>
<dbReference type="PRINTS" id="PR00253">
    <property type="entry name" value="GABAARECEPTR"/>
</dbReference>
<evidence type="ECO:0000256" key="6">
    <source>
        <dbReference type="ARBA" id="ARBA00022989"/>
    </source>
</evidence>
<dbReference type="PRINTS" id="PR00252">
    <property type="entry name" value="NRIONCHANNEL"/>
</dbReference>
<organism evidence="23 24">
    <name type="scientific">Wuchereria bancrofti</name>
    <dbReference type="NCBI Taxonomy" id="6293"/>
    <lineage>
        <taxon>Eukaryota</taxon>
        <taxon>Metazoa</taxon>
        <taxon>Ecdysozoa</taxon>
        <taxon>Nematoda</taxon>
        <taxon>Chromadorea</taxon>
        <taxon>Rhabditida</taxon>
        <taxon>Spirurina</taxon>
        <taxon>Spiruromorpha</taxon>
        <taxon>Filarioidea</taxon>
        <taxon>Onchocercidae</taxon>
        <taxon>Wuchereria</taxon>
    </lineage>
</organism>
<evidence type="ECO:0000256" key="9">
    <source>
        <dbReference type="ARBA" id="ARBA00023136"/>
    </source>
</evidence>
<dbReference type="Pfam" id="PF02931">
    <property type="entry name" value="Neur_chan_LBD"/>
    <property type="match status" value="1"/>
</dbReference>
<keyword evidence="9 20" id="KW-0472">Membrane</keyword>
<dbReference type="GO" id="GO:0007214">
    <property type="term" value="P:gamma-aminobutyric acid signaling pathway"/>
    <property type="evidence" value="ECO:0007669"/>
    <property type="project" value="InterPro"/>
</dbReference>
<name>A0AAF5PRK0_WUCBA</name>
<feature type="transmembrane region" description="Helical" evidence="20">
    <location>
        <begin position="262"/>
        <end position="286"/>
    </location>
</feature>
<dbReference type="InterPro" id="IPR018000">
    <property type="entry name" value="Neurotransmitter_ion_chnl_CS"/>
</dbReference>
<dbReference type="AlphaFoldDB" id="A0AAF5PRK0"/>
<evidence type="ECO:0000256" key="3">
    <source>
        <dbReference type="ARBA" id="ARBA00022475"/>
    </source>
</evidence>
<keyword evidence="2 20" id="KW-0813">Transport</keyword>
<dbReference type="InterPro" id="IPR005437">
    <property type="entry name" value="GABRG-1/4"/>
</dbReference>
<dbReference type="GO" id="GO:0005254">
    <property type="term" value="F:chloride channel activity"/>
    <property type="evidence" value="ECO:0007669"/>
    <property type="project" value="UniProtKB-KW"/>
</dbReference>
<evidence type="ECO:0000256" key="1">
    <source>
        <dbReference type="ARBA" id="ARBA00010180"/>
    </source>
</evidence>
<dbReference type="Gene3D" id="1.20.58.390">
    <property type="entry name" value="Neurotransmitter-gated ion-channel transmembrane domain"/>
    <property type="match status" value="1"/>
</dbReference>
<dbReference type="GO" id="GO:0034707">
    <property type="term" value="C:chloride channel complex"/>
    <property type="evidence" value="ECO:0007669"/>
    <property type="project" value="UniProtKB-KW"/>
</dbReference>
<keyword evidence="12" id="KW-0869">Chloride channel</keyword>
<reference evidence="23" key="1">
    <citation type="submission" date="2015-03" db="EMBL/GenBank/DDBJ databases">
        <title>Wuchereria bancrofti Genome Sequencing Papua New Guinea Strain.</title>
        <authorList>
            <person name="Small S.T."/>
            <person name="Serre D."/>
            <person name="Zimmerman P.A."/>
        </authorList>
    </citation>
    <scope>NUCLEOTIDE SEQUENCE [LARGE SCALE GENOMIC DNA]</scope>
    <source>
        <strain evidence="23">pt0022</strain>
    </source>
</reference>
<dbReference type="InterPro" id="IPR006029">
    <property type="entry name" value="Neurotrans-gated_channel_TM"/>
</dbReference>
<dbReference type="PANTHER" id="PTHR18945">
    <property type="entry name" value="NEUROTRANSMITTER GATED ION CHANNEL"/>
    <property type="match status" value="1"/>
</dbReference>
<evidence type="ECO:0000256" key="4">
    <source>
        <dbReference type="ARBA" id="ARBA00022692"/>
    </source>
</evidence>
<keyword evidence="17 20" id="KW-0407">Ion channel</keyword>
<evidence type="ECO:0000256" key="16">
    <source>
        <dbReference type="ARBA" id="ARBA00023286"/>
    </source>
</evidence>
<dbReference type="GO" id="GO:0005230">
    <property type="term" value="F:extracellular ligand-gated monoatomic ion channel activity"/>
    <property type="evidence" value="ECO:0007669"/>
    <property type="project" value="InterPro"/>
</dbReference>
<evidence type="ECO:0000256" key="5">
    <source>
        <dbReference type="ARBA" id="ARBA00022729"/>
    </source>
</evidence>
<evidence type="ECO:0000259" key="22">
    <source>
        <dbReference type="Pfam" id="PF02932"/>
    </source>
</evidence>
<dbReference type="InterPro" id="IPR006201">
    <property type="entry name" value="Neur_channel"/>
</dbReference>
<feature type="domain" description="Neurotransmitter-gated ion-channel transmembrane" evidence="22">
    <location>
        <begin position="270"/>
        <end position="492"/>
    </location>
</feature>
<dbReference type="GO" id="GO:0045211">
    <property type="term" value="C:postsynaptic membrane"/>
    <property type="evidence" value="ECO:0007669"/>
    <property type="project" value="UniProtKB-SubCell"/>
</dbReference>
<dbReference type="WBParaSite" id="mrna-Wban_04473">
    <property type="protein sequence ID" value="mrna-Wban_04473"/>
    <property type="gene ID" value="Wban_04473"/>
</dbReference>
<evidence type="ECO:0000256" key="8">
    <source>
        <dbReference type="ARBA" id="ARBA00023065"/>
    </source>
</evidence>
<dbReference type="InterPro" id="IPR036719">
    <property type="entry name" value="Neuro-gated_channel_TM_sf"/>
</dbReference>
<evidence type="ECO:0000256" key="18">
    <source>
        <dbReference type="ARBA" id="ARBA00034104"/>
    </source>
</evidence>
<comment type="similarity">
    <text evidence="1">Belongs to the ligand-gated ion channel (TC 1.A.9) family. Gamma-aminobutyric acid receptor (TC 1.A.9.5) subfamily.</text>
</comment>
<dbReference type="PROSITE" id="PS00236">
    <property type="entry name" value="NEUROTR_ION_CHANNEL"/>
    <property type="match status" value="1"/>
</dbReference>
<dbReference type="Gene3D" id="2.70.170.10">
    <property type="entry name" value="Neurotransmitter-gated ion-channel ligand-binding domain"/>
    <property type="match status" value="1"/>
</dbReference>
<evidence type="ECO:0000256" key="20">
    <source>
        <dbReference type="RuleBase" id="RU000687"/>
    </source>
</evidence>
<evidence type="ECO:0000256" key="14">
    <source>
        <dbReference type="ARBA" id="ARBA00023214"/>
    </source>
</evidence>
<reference evidence="23" key="2">
    <citation type="journal article" date="2016" name="Mol. Ecol.">
        <title>Population genomics of the filarial nematode parasite Wuchereria bancrofti from mosquitoes.</title>
        <authorList>
            <person name="Small S.T."/>
            <person name="Reimer L.J."/>
            <person name="Tisch D.J."/>
            <person name="King C.L."/>
            <person name="Christensen B.M."/>
            <person name="Siba P.M."/>
            <person name="Kazura J.W."/>
            <person name="Serre D."/>
            <person name="Zimmerman P.A."/>
        </authorList>
    </citation>
    <scope>NUCLEOTIDE SEQUENCE</scope>
    <source>
        <strain evidence="23">pt0022</strain>
    </source>
</reference>
<dbReference type="SUPFAM" id="SSF63712">
    <property type="entry name" value="Nicotinic receptor ligand binding domain-like"/>
    <property type="match status" value="1"/>
</dbReference>
<evidence type="ECO:0000256" key="15">
    <source>
        <dbReference type="ARBA" id="ARBA00023257"/>
    </source>
</evidence>
<keyword evidence="3" id="KW-1003">Cell membrane</keyword>
<keyword evidence="16" id="KW-1071">Ligand-gated ion channel</keyword>
<dbReference type="NCBIfam" id="TIGR00860">
    <property type="entry name" value="LIC"/>
    <property type="match status" value="1"/>
</dbReference>
<dbReference type="InterPro" id="IPR036734">
    <property type="entry name" value="Neur_chan_lig-bd_sf"/>
</dbReference>
<comment type="subcellular location">
    <subcellularLocation>
        <location evidence="18">Postsynaptic cell membrane</location>
        <topology evidence="18">Multi-pass membrane protein</topology>
    </subcellularLocation>
</comment>
<keyword evidence="10" id="KW-1015">Disulfide bond</keyword>
<protein>
    <recommendedName>
        <fullName evidence="19">Gamma-aminobutyric acid receptor subunit beta</fullName>
    </recommendedName>
</protein>
<evidence type="ECO:0000256" key="12">
    <source>
        <dbReference type="ARBA" id="ARBA00023173"/>
    </source>
</evidence>
<keyword evidence="15" id="KW-0628">Postsynaptic cell membrane</keyword>
<keyword evidence="14" id="KW-0868">Chloride</keyword>
<dbReference type="SUPFAM" id="SSF90112">
    <property type="entry name" value="Neurotransmitter-gated ion-channel transmembrane pore"/>
    <property type="match status" value="1"/>
</dbReference>
<keyword evidence="8 20" id="KW-0406">Ion transport</keyword>
<keyword evidence="4 20" id="KW-0812">Transmembrane</keyword>
<feature type="domain" description="Neurotransmitter-gated ion-channel ligand-binding" evidence="21">
    <location>
        <begin position="57"/>
        <end position="261"/>
    </location>
</feature>
<dbReference type="GO" id="GO:0004890">
    <property type="term" value="F:GABA-A receptor activity"/>
    <property type="evidence" value="ECO:0007669"/>
    <property type="project" value="InterPro"/>
</dbReference>
<evidence type="ECO:0000256" key="7">
    <source>
        <dbReference type="ARBA" id="ARBA00023018"/>
    </source>
</evidence>
<evidence type="ECO:0000313" key="23">
    <source>
        <dbReference type="Proteomes" id="UP000093561"/>
    </source>
</evidence>
<evidence type="ECO:0000256" key="11">
    <source>
        <dbReference type="ARBA" id="ARBA00023170"/>
    </source>
</evidence>